<dbReference type="GO" id="GO:0000160">
    <property type="term" value="P:phosphorelay signal transduction system"/>
    <property type="evidence" value="ECO:0007669"/>
    <property type="project" value="UniProtKB-KW"/>
</dbReference>
<dbReference type="Proteomes" id="UP001317532">
    <property type="component" value="Chromosome"/>
</dbReference>
<gene>
    <name evidence="9" type="ORF">WPS_13150</name>
</gene>
<name>A0AAN1XW17_UNVUL</name>
<keyword evidence="5" id="KW-0418">Kinase</keyword>
<keyword evidence="6" id="KW-0902">Two-component regulatory system</keyword>
<dbReference type="FunFam" id="3.30.565.10:FF:000016">
    <property type="entry name" value="Chemotaxis protein CheA, putative"/>
    <property type="match status" value="1"/>
</dbReference>
<dbReference type="CDD" id="cd16916">
    <property type="entry name" value="HATPase_CheA-like"/>
    <property type="match status" value="1"/>
</dbReference>
<dbReference type="InterPro" id="IPR004358">
    <property type="entry name" value="Sig_transdc_His_kin-like_C"/>
</dbReference>
<dbReference type="GO" id="GO:0004673">
    <property type="term" value="F:protein histidine kinase activity"/>
    <property type="evidence" value="ECO:0007669"/>
    <property type="project" value="UniProtKB-EC"/>
</dbReference>
<proteinExistence type="predicted"/>
<dbReference type="InterPro" id="IPR003594">
    <property type="entry name" value="HATPase_dom"/>
</dbReference>
<feature type="domain" description="Histidine kinase" evidence="8">
    <location>
        <begin position="1"/>
        <end position="189"/>
    </location>
</feature>
<evidence type="ECO:0000313" key="9">
    <source>
        <dbReference type="EMBL" id="BDE06039.1"/>
    </source>
</evidence>
<dbReference type="SUPFAM" id="SSF55874">
    <property type="entry name" value="ATPase domain of HSP90 chaperone/DNA topoisomerase II/histidine kinase"/>
    <property type="match status" value="1"/>
</dbReference>
<sequence length="254" mass="28100">MKVRMVPIGQVFDRFPRTVRDLAKARGKEIHLTISGAETDLDKTIVDEVGEPLMHLIRNCVDHGIEPPDVREARGKPQHGTIALNAYHEGNQVIIEIADDGGGIDLGRVREKAIRIGVIGESDRLSDRETIELIFTPGFSTAEQVTDVSGRGVGMDVVKKNIRRLKGIFDVDSSPGAGTTFTMKLPLTLAIIQALLVRIARTVLDPARRGDRVAAHRRRRRPHGTRRRGDHPARSGRAADPRRRVLPARRAARP</sequence>
<dbReference type="RefSeq" id="WP_317997035.1">
    <property type="nucleotide sequence ID" value="NZ_AP025523.1"/>
</dbReference>
<dbReference type="EMBL" id="AP025523">
    <property type="protein sequence ID" value="BDE06039.1"/>
    <property type="molecule type" value="Genomic_DNA"/>
</dbReference>
<dbReference type="Pfam" id="PF02518">
    <property type="entry name" value="HATPase_c"/>
    <property type="match status" value="1"/>
</dbReference>
<evidence type="ECO:0000313" key="10">
    <source>
        <dbReference type="Proteomes" id="UP001317532"/>
    </source>
</evidence>
<evidence type="ECO:0000256" key="4">
    <source>
        <dbReference type="ARBA" id="ARBA00022679"/>
    </source>
</evidence>
<dbReference type="SMART" id="SM00387">
    <property type="entry name" value="HATPase_c"/>
    <property type="match status" value="1"/>
</dbReference>
<dbReference type="EC" id="2.7.13.3" evidence="2"/>
<dbReference type="AlphaFoldDB" id="A0AAN1XW17"/>
<feature type="compositionally biased region" description="Basic residues" evidence="7">
    <location>
        <begin position="244"/>
        <end position="254"/>
    </location>
</feature>
<comment type="catalytic activity">
    <reaction evidence="1">
        <text>ATP + protein L-histidine = ADP + protein N-phospho-L-histidine.</text>
        <dbReference type="EC" id="2.7.13.3"/>
    </reaction>
</comment>
<feature type="compositionally biased region" description="Basic residues" evidence="7">
    <location>
        <begin position="215"/>
        <end position="229"/>
    </location>
</feature>
<feature type="region of interest" description="Disordered" evidence="7">
    <location>
        <begin position="209"/>
        <end position="254"/>
    </location>
</feature>
<evidence type="ECO:0000256" key="6">
    <source>
        <dbReference type="ARBA" id="ARBA00023012"/>
    </source>
</evidence>
<dbReference type="InterPro" id="IPR051315">
    <property type="entry name" value="Bact_Chemotaxis_CheA"/>
</dbReference>
<protein>
    <recommendedName>
        <fullName evidence="2">histidine kinase</fullName>
        <ecNumber evidence="2">2.7.13.3</ecNumber>
    </recommendedName>
</protein>
<evidence type="ECO:0000256" key="2">
    <source>
        <dbReference type="ARBA" id="ARBA00012438"/>
    </source>
</evidence>
<evidence type="ECO:0000259" key="8">
    <source>
        <dbReference type="PROSITE" id="PS50109"/>
    </source>
</evidence>
<dbReference type="Gene3D" id="3.30.565.10">
    <property type="entry name" value="Histidine kinase-like ATPase, C-terminal domain"/>
    <property type="match status" value="1"/>
</dbReference>
<keyword evidence="3" id="KW-0597">Phosphoprotein</keyword>
<dbReference type="PANTHER" id="PTHR43395:SF1">
    <property type="entry name" value="CHEMOTAXIS PROTEIN CHEA"/>
    <property type="match status" value="1"/>
</dbReference>
<evidence type="ECO:0000256" key="1">
    <source>
        <dbReference type="ARBA" id="ARBA00000085"/>
    </source>
</evidence>
<keyword evidence="10" id="KW-1185">Reference proteome</keyword>
<dbReference type="PANTHER" id="PTHR43395">
    <property type="entry name" value="SENSOR HISTIDINE KINASE CHEA"/>
    <property type="match status" value="1"/>
</dbReference>
<dbReference type="KEGG" id="vab:WPS_13150"/>
<evidence type="ECO:0000256" key="7">
    <source>
        <dbReference type="SAM" id="MobiDB-lite"/>
    </source>
</evidence>
<evidence type="ECO:0000256" key="5">
    <source>
        <dbReference type="ARBA" id="ARBA00022777"/>
    </source>
</evidence>
<dbReference type="InterPro" id="IPR005467">
    <property type="entry name" value="His_kinase_dom"/>
</dbReference>
<reference evidence="9 10" key="1">
    <citation type="journal article" date="2022" name="ISME Commun">
        <title>Vulcanimicrobium alpinus gen. nov. sp. nov., the first cultivated representative of the candidate phylum 'Eremiobacterota', is a metabolically versatile aerobic anoxygenic phototroph.</title>
        <authorList>
            <person name="Yabe S."/>
            <person name="Muto K."/>
            <person name="Abe K."/>
            <person name="Yokota A."/>
            <person name="Staudigel H."/>
            <person name="Tebo B.M."/>
        </authorList>
    </citation>
    <scope>NUCLEOTIDE SEQUENCE [LARGE SCALE GENOMIC DNA]</scope>
    <source>
        <strain evidence="9 10">WC8-2</strain>
    </source>
</reference>
<dbReference type="PRINTS" id="PR00344">
    <property type="entry name" value="BCTRLSENSOR"/>
</dbReference>
<dbReference type="InterPro" id="IPR036890">
    <property type="entry name" value="HATPase_C_sf"/>
</dbReference>
<accession>A0AAN1XW17</accession>
<dbReference type="PROSITE" id="PS50109">
    <property type="entry name" value="HIS_KIN"/>
    <property type="match status" value="1"/>
</dbReference>
<feature type="compositionally biased region" description="Basic and acidic residues" evidence="7">
    <location>
        <begin position="230"/>
        <end position="243"/>
    </location>
</feature>
<keyword evidence="4" id="KW-0808">Transferase</keyword>
<evidence type="ECO:0000256" key="3">
    <source>
        <dbReference type="ARBA" id="ARBA00022553"/>
    </source>
</evidence>
<organism evidence="9 10">
    <name type="scientific">Vulcanimicrobium alpinum</name>
    <dbReference type="NCBI Taxonomy" id="3016050"/>
    <lineage>
        <taxon>Bacteria</taxon>
        <taxon>Bacillati</taxon>
        <taxon>Vulcanimicrobiota</taxon>
        <taxon>Vulcanimicrobiia</taxon>
        <taxon>Vulcanimicrobiales</taxon>
        <taxon>Vulcanimicrobiaceae</taxon>
        <taxon>Vulcanimicrobium</taxon>
    </lineage>
</organism>